<reference evidence="2 3" key="1">
    <citation type="journal article" date="2023" name="G3 (Bethesda)">
        <title>A chromosome-length genome assembly and annotation of blackberry (Rubus argutus, cv. 'Hillquist').</title>
        <authorList>
            <person name="Bruna T."/>
            <person name="Aryal R."/>
            <person name="Dudchenko O."/>
            <person name="Sargent D.J."/>
            <person name="Mead D."/>
            <person name="Buti M."/>
            <person name="Cavallini A."/>
            <person name="Hytonen T."/>
            <person name="Andres J."/>
            <person name="Pham M."/>
            <person name="Weisz D."/>
            <person name="Mascagni F."/>
            <person name="Usai G."/>
            <person name="Natali L."/>
            <person name="Bassil N."/>
            <person name="Fernandez G.E."/>
            <person name="Lomsadze A."/>
            <person name="Armour M."/>
            <person name="Olukolu B."/>
            <person name="Poorten T."/>
            <person name="Britton C."/>
            <person name="Davik J."/>
            <person name="Ashrafi H."/>
            <person name="Aiden E.L."/>
            <person name="Borodovsky M."/>
            <person name="Worthington M."/>
        </authorList>
    </citation>
    <scope>NUCLEOTIDE SEQUENCE [LARGE SCALE GENOMIC DNA]</scope>
    <source>
        <strain evidence="2">PI 553951</strain>
    </source>
</reference>
<feature type="domain" description="Nudix hydrolase" evidence="1">
    <location>
        <begin position="13"/>
        <end position="155"/>
    </location>
</feature>
<sequence length="158" mass="18018">MENKTVVAETAAPIKVAVVVCLLRGKKVLLGRRRSSLGDSTYSLISGHLEFDKLSYSILPSESFEECATREVKEETSLDIDNIELLTVTNNLFLNEVKPSQYVAIFMRAVLADPHQEPQNVEPDFCDGWEWYEWDNLPKPLFWPLEKVVQDGFNPFPN</sequence>
<comment type="caution">
    <text evidence="2">The sequence shown here is derived from an EMBL/GenBank/DDBJ whole genome shotgun (WGS) entry which is preliminary data.</text>
</comment>
<dbReference type="PROSITE" id="PS51462">
    <property type="entry name" value="NUDIX"/>
    <property type="match status" value="1"/>
</dbReference>
<dbReference type="PANTHER" id="PTHR16099">
    <property type="entry name" value="8-OXO-DGTP DIPHOSPHATES NUDT15"/>
    <property type="match status" value="1"/>
</dbReference>
<gene>
    <name evidence="2" type="ORF">M0R45_017022</name>
</gene>
<evidence type="ECO:0000313" key="2">
    <source>
        <dbReference type="EMBL" id="KAK9940356.1"/>
    </source>
</evidence>
<dbReference type="Pfam" id="PF00293">
    <property type="entry name" value="NUDIX"/>
    <property type="match status" value="1"/>
</dbReference>
<dbReference type="InterPro" id="IPR000086">
    <property type="entry name" value="NUDIX_hydrolase_dom"/>
</dbReference>
<dbReference type="SUPFAM" id="SSF55811">
    <property type="entry name" value="Nudix"/>
    <property type="match status" value="1"/>
</dbReference>
<dbReference type="EMBL" id="JBEDUW010000003">
    <property type="protein sequence ID" value="KAK9940356.1"/>
    <property type="molecule type" value="Genomic_DNA"/>
</dbReference>
<dbReference type="GO" id="GO:0006203">
    <property type="term" value="P:dGTP catabolic process"/>
    <property type="evidence" value="ECO:0007669"/>
    <property type="project" value="TreeGrafter"/>
</dbReference>
<dbReference type="FunFam" id="3.90.79.10:FF:000060">
    <property type="entry name" value="Nudix hydrolase 1"/>
    <property type="match status" value="1"/>
</dbReference>
<dbReference type="Gene3D" id="3.90.79.10">
    <property type="entry name" value="Nucleoside Triphosphate Pyrophosphohydrolase"/>
    <property type="match status" value="1"/>
</dbReference>
<proteinExistence type="predicted"/>
<dbReference type="CDD" id="cd04678">
    <property type="entry name" value="NUDIX_MTH2_Nudt15"/>
    <property type="match status" value="1"/>
</dbReference>
<organism evidence="2 3">
    <name type="scientific">Rubus argutus</name>
    <name type="common">Southern blackberry</name>
    <dbReference type="NCBI Taxonomy" id="59490"/>
    <lineage>
        <taxon>Eukaryota</taxon>
        <taxon>Viridiplantae</taxon>
        <taxon>Streptophyta</taxon>
        <taxon>Embryophyta</taxon>
        <taxon>Tracheophyta</taxon>
        <taxon>Spermatophyta</taxon>
        <taxon>Magnoliopsida</taxon>
        <taxon>eudicotyledons</taxon>
        <taxon>Gunneridae</taxon>
        <taxon>Pentapetalae</taxon>
        <taxon>rosids</taxon>
        <taxon>fabids</taxon>
        <taxon>Rosales</taxon>
        <taxon>Rosaceae</taxon>
        <taxon>Rosoideae</taxon>
        <taxon>Rosoideae incertae sedis</taxon>
        <taxon>Rubus</taxon>
    </lineage>
</organism>
<dbReference type="Proteomes" id="UP001457282">
    <property type="component" value="Unassembled WGS sequence"/>
</dbReference>
<dbReference type="InterPro" id="IPR015797">
    <property type="entry name" value="NUDIX_hydrolase-like_dom_sf"/>
</dbReference>
<dbReference type="PANTHER" id="PTHR16099:SF5">
    <property type="entry name" value="NUCLEOTIDE TRIPHOSPHATE DIPHOSPHATASE NUDT15"/>
    <property type="match status" value="1"/>
</dbReference>
<name>A0AAW1XV79_RUBAR</name>
<dbReference type="GO" id="GO:0005829">
    <property type="term" value="C:cytosol"/>
    <property type="evidence" value="ECO:0007669"/>
    <property type="project" value="TreeGrafter"/>
</dbReference>
<dbReference type="GO" id="GO:0035539">
    <property type="term" value="F:8-oxo-7,8-dihydrodeoxyguanosine triphosphate pyrophosphatase activity"/>
    <property type="evidence" value="ECO:0007669"/>
    <property type="project" value="TreeGrafter"/>
</dbReference>
<keyword evidence="3" id="KW-1185">Reference proteome</keyword>
<dbReference type="AlphaFoldDB" id="A0AAW1XV79"/>
<evidence type="ECO:0000313" key="3">
    <source>
        <dbReference type="Proteomes" id="UP001457282"/>
    </source>
</evidence>
<protein>
    <recommendedName>
        <fullName evidence="1">Nudix hydrolase domain-containing protein</fullName>
    </recommendedName>
</protein>
<accession>A0AAW1XV79</accession>
<evidence type="ECO:0000259" key="1">
    <source>
        <dbReference type="PROSITE" id="PS51462"/>
    </source>
</evidence>